<dbReference type="SMART" id="SM00530">
    <property type="entry name" value="HTH_XRE"/>
    <property type="match status" value="1"/>
</dbReference>
<dbReference type="KEGG" id="aey:CDG81_18050"/>
<dbReference type="Pfam" id="PF19054">
    <property type="entry name" value="DUF5753"/>
    <property type="match status" value="1"/>
</dbReference>
<dbReference type="eggNOG" id="COG1396">
    <property type="taxonomic scope" value="Bacteria"/>
</dbReference>
<dbReference type="InterPro" id="IPR001387">
    <property type="entry name" value="Cro/C1-type_HTH"/>
</dbReference>
<sequence>MAGNSEHPPKARALGAELRECRIAAGVKQRELAKQLDVSYVSISRYETGARTPQPEDVAQILATLGVTGEKYAELVDMARDADQPNWLDTGHTGIRRELTTLIEFERTAQRITDVATIVIPGLLQTSDYARAILGETSSDIEARVAMRVGRRDTLMRRDAPEFVALIWEVALREPLGGYRTMADQLRHLTAMAERPNVTIQVLRTGSTRWHPAHAGSFILFNFPKSAPIVHVEHFQSTAFLHKQKDVLGYESATTTLRELAMSSDESVEFIAKIRDEMEGQA</sequence>
<dbReference type="EMBL" id="CP022752">
    <property type="protein sequence ID" value="ASU79848.1"/>
    <property type="molecule type" value="Genomic_DNA"/>
</dbReference>
<proteinExistence type="predicted"/>
<evidence type="ECO:0000313" key="4">
    <source>
        <dbReference type="Proteomes" id="UP000029737"/>
    </source>
</evidence>
<dbReference type="Gene3D" id="1.10.260.40">
    <property type="entry name" value="lambda repressor-like DNA-binding domains"/>
    <property type="match status" value="1"/>
</dbReference>
<dbReference type="Pfam" id="PF13560">
    <property type="entry name" value="HTH_31"/>
    <property type="match status" value="1"/>
</dbReference>
<accession>A0A099D0A2</accession>
<dbReference type="RefSeq" id="WP_052428536.1">
    <property type="nucleotide sequence ID" value="NZ_CP022752.1"/>
</dbReference>
<reference evidence="3 4" key="1">
    <citation type="journal article" date="2014" name="PLoS ONE">
        <title>Identification and Characterization of a New Erythromycin Biosynthetic Gene Cluster in Actinopolyspora erythraea YIM90600, a Novel Erythronolide-Producing Halophilic Actinomycete Isolated from Salt Field.</title>
        <authorList>
            <person name="Chen D."/>
            <person name="Feng J."/>
            <person name="Huang L."/>
            <person name="Zhang Q."/>
            <person name="Wu J."/>
            <person name="Zhu X."/>
            <person name="Duan Y."/>
            <person name="Xu Z."/>
        </authorList>
    </citation>
    <scope>NUCLEOTIDE SEQUENCE [LARGE SCALE GENOMIC DNA]</scope>
    <source>
        <strain evidence="3 4">YIM90600</strain>
    </source>
</reference>
<dbReference type="SUPFAM" id="SSF47413">
    <property type="entry name" value="lambda repressor-like DNA-binding domains"/>
    <property type="match status" value="1"/>
</dbReference>
<dbReference type="GO" id="GO:0003677">
    <property type="term" value="F:DNA binding"/>
    <property type="evidence" value="ECO:0007669"/>
    <property type="project" value="InterPro"/>
</dbReference>
<dbReference type="Proteomes" id="UP000029737">
    <property type="component" value="Unassembled WGS sequence"/>
</dbReference>
<dbReference type="InterPro" id="IPR043917">
    <property type="entry name" value="DUF5753"/>
</dbReference>
<dbReference type="CDD" id="cd00093">
    <property type="entry name" value="HTH_XRE"/>
    <property type="match status" value="1"/>
</dbReference>
<protein>
    <submittedName>
        <fullName evidence="2">XRE family transcriptional regulator</fullName>
    </submittedName>
</protein>
<organism evidence="2 5">
    <name type="scientific">Actinopolyspora erythraea</name>
    <dbReference type="NCBI Taxonomy" id="414996"/>
    <lineage>
        <taxon>Bacteria</taxon>
        <taxon>Bacillati</taxon>
        <taxon>Actinomycetota</taxon>
        <taxon>Actinomycetes</taxon>
        <taxon>Actinopolysporales</taxon>
        <taxon>Actinopolysporaceae</taxon>
        <taxon>Actinopolyspora</taxon>
    </lineage>
</organism>
<dbReference type="EMBL" id="JPMV01000041">
    <property type="protein sequence ID" value="KGI79633.1"/>
    <property type="molecule type" value="Genomic_DNA"/>
</dbReference>
<evidence type="ECO:0000313" key="3">
    <source>
        <dbReference type="EMBL" id="KGI79633.1"/>
    </source>
</evidence>
<dbReference type="OrthoDB" id="2991476at2"/>
<dbReference type="PROSITE" id="PS50943">
    <property type="entry name" value="HTH_CROC1"/>
    <property type="match status" value="1"/>
</dbReference>
<keyword evidence="4" id="KW-1185">Reference proteome</keyword>
<evidence type="ECO:0000259" key="1">
    <source>
        <dbReference type="PROSITE" id="PS50943"/>
    </source>
</evidence>
<evidence type="ECO:0000313" key="5">
    <source>
        <dbReference type="Proteomes" id="UP000215043"/>
    </source>
</evidence>
<dbReference type="Proteomes" id="UP000215043">
    <property type="component" value="Chromosome"/>
</dbReference>
<gene>
    <name evidence="2" type="ORF">CDG81_18050</name>
    <name evidence="3" type="ORF">IL38_22010</name>
</gene>
<dbReference type="HOGENOM" id="CLU_055817_1_0_11"/>
<dbReference type="AlphaFoldDB" id="A0A099D0A2"/>
<evidence type="ECO:0000313" key="2">
    <source>
        <dbReference type="EMBL" id="ASU79848.1"/>
    </source>
</evidence>
<reference evidence="2 5" key="2">
    <citation type="submission" date="2017-08" db="EMBL/GenBank/DDBJ databases">
        <title>The complete genome sequence of moderately halophilic actinomycete Actinopolyspora erythraea YIM 90600, the producer of novel erythromycin, novel actinopolysporins A-C and tubercidin.</title>
        <authorList>
            <person name="Yin M."/>
            <person name="Tang S."/>
        </authorList>
    </citation>
    <scope>NUCLEOTIDE SEQUENCE [LARGE SCALE GENOMIC DNA]</scope>
    <source>
        <strain evidence="2 5">YIM 90600</strain>
    </source>
</reference>
<name>A0A099D0A2_9ACTN</name>
<dbReference type="InterPro" id="IPR010982">
    <property type="entry name" value="Lambda_DNA-bd_dom_sf"/>
</dbReference>
<feature type="domain" description="HTH cro/C1-type" evidence="1">
    <location>
        <begin position="18"/>
        <end position="72"/>
    </location>
</feature>